<keyword evidence="1" id="KW-0175">Coiled coil</keyword>
<feature type="coiled-coil region" evidence="1">
    <location>
        <begin position="40"/>
        <end position="81"/>
    </location>
</feature>
<keyword evidence="2" id="KW-0812">Transmembrane</keyword>
<dbReference type="InterPro" id="IPR027981">
    <property type="entry name" value="DUF4446"/>
</dbReference>
<dbReference type="Proteomes" id="UP000176650">
    <property type="component" value="Unassembled WGS sequence"/>
</dbReference>
<comment type="caution">
    <text evidence="3">The sequence shown here is derived from an EMBL/GenBank/DDBJ whole genome shotgun (WGS) entry which is preliminary data.</text>
</comment>
<accession>A0A1F5BUE4</accession>
<dbReference type="Pfam" id="PF14584">
    <property type="entry name" value="DUF4446"/>
    <property type="match status" value="1"/>
</dbReference>
<proteinExistence type="predicted"/>
<evidence type="ECO:0008006" key="5">
    <source>
        <dbReference type="Google" id="ProtNLM"/>
    </source>
</evidence>
<dbReference type="AlphaFoldDB" id="A0A1F5BUE4"/>
<feature type="transmembrane region" description="Helical" evidence="2">
    <location>
        <begin position="6"/>
        <end position="27"/>
    </location>
</feature>
<evidence type="ECO:0000313" key="4">
    <source>
        <dbReference type="Proteomes" id="UP000176650"/>
    </source>
</evidence>
<evidence type="ECO:0000256" key="2">
    <source>
        <dbReference type="SAM" id="Phobius"/>
    </source>
</evidence>
<name>A0A1F5BUE4_9BACT</name>
<evidence type="ECO:0000313" key="3">
    <source>
        <dbReference type="EMBL" id="OGD34192.1"/>
    </source>
</evidence>
<organism evidence="3 4">
    <name type="scientific">Candidatus Azambacteria bacterium RIFCSPLOWO2_01_FULL_46_25</name>
    <dbReference type="NCBI Taxonomy" id="1797298"/>
    <lineage>
        <taxon>Bacteria</taxon>
        <taxon>Candidatus Azamiibacteriota</taxon>
    </lineage>
</organism>
<sequence>MPLSQDTIFAVVVSILVLVFVAQNIVLRRKLKSIFKGGANANLEKTLEAQIKKTEALEQEIKKHQAAWERLQAQLENAIQKVGVTRFNSFDESSANQSFSIAALDGKNNGFVLTNLQMREGGRTYAKSIEKGIPKYKLSQEEEDTVKQAMAKQ</sequence>
<dbReference type="STRING" id="1797298.A2988_01810"/>
<protein>
    <recommendedName>
        <fullName evidence="5">DUF4446 domain-containing protein</fullName>
    </recommendedName>
</protein>
<keyword evidence="2" id="KW-1133">Transmembrane helix</keyword>
<evidence type="ECO:0000256" key="1">
    <source>
        <dbReference type="SAM" id="Coils"/>
    </source>
</evidence>
<reference evidence="3 4" key="1">
    <citation type="journal article" date="2016" name="Nat. Commun.">
        <title>Thousands of microbial genomes shed light on interconnected biogeochemical processes in an aquifer system.</title>
        <authorList>
            <person name="Anantharaman K."/>
            <person name="Brown C.T."/>
            <person name="Hug L.A."/>
            <person name="Sharon I."/>
            <person name="Castelle C.J."/>
            <person name="Probst A.J."/>
            <person name="Thomas B.C."/>
            <person name="Singh A."/>
            <person name="Wilkins M.J."/>
            <person name="Karaoz U."/>
            <person name="Brodie E.L."/>
            <person name="Williams K.H."/>
            <person name="Hubbard S.S."/>
            <person name="Banfield J.F."/>
        </authorList>
    </citation>
    <scope>NUCLEOTIDE SEQUENCE [LARGE SCALE GENOMIC DNA]</scope>
</reference>
<dbReference type="EMBL" id="MEYS01000002">
    <property type="protein sequence ID" value="OGD34192.1"/>
    <property type="molecule type" value="Genomic_DNA"/>
</dbReference>
<keyword evidence="2" id="KW-0472">Membrane</keyword>
<gene>
    <name evidence="3" type="ORF">A2988_01810</name>
</gene>